<dbReference type="Pfam" id="PF08240">
    <property type="entry name" value="ADH_N"/>
    <property type="match status" value="1"/>
</dbReference>
<dbReference type="KEGG" id="bbrx:BRETT_001822"/>
<comment type="subcellular location">
    <subcellularLocation>
        <location evidence="1">Lipid droplet</location>
    </subcellularLocation>
</comment>
<name>A0A871R259_DEKBR</name>
<evidence type="ECO:0000256" key="2">
    <source>
        <dbReference type="ARBA" id="ARBA00022677"/>
    </source>
</evidence>
<evidence type="ECO:0000313" key="6">
    <source>
        <dbReference type="Proteomes" id="UP000663131"/>
    </source>
</evidence>
<dbReference type="GeneID" id="64573746"/>
<dbReference type="AlphaFoldDB" id="A0A871R259"/>
<organism evidence="5 6">
    <name type="scientific">Dekkera bruxellensis</name>
    <name type="common">Brettanomyces custersii</name>
    <dbReference type="NCBI Taxonomy" id="5007"/>
    <lineage>
        <taxon>Eukaryota</taxon>
        <taxon>Fungi</taxon>
        <taxon>Dikarya</taxon>
        <taxon>Ascomycota</taxon>
        <taxon>Saccharomycotina</taxon>
        <taxon>Pichiomycetes</taxon>
        <taxon>Pichiales</taxon>
        <taxon>Pichiaceae</taxon>
        <taxon>Brettanomyces</taxon>
    </lineage>
</organism>
<dbReference type="OMA" id="GPLTYFT"/>
<evidence type="ECO:0000313" key="5">
    <source>
        <dbReference type="EMBL" id="QOU18754.1"/>
    </source>
</evidence>
<dbReference type="SUPFAM" id="SSF51735">
    <property type="entry name" value="NAD(P)-binding Rossmann-fold domains"/>
    <property type="match status" value="1"/>
</dbReference>
<dbReference type="InterPro" id="IPR011032">
    <property type="entry name" value="GroES-like_sf"/>
</dbReference>
<comment type="similarity">
    <text evidence="3">Belongs to the YIM1 family.</text>
</comment>
<dbReference type="InterPro" id="IPR036291">
    <property type="entry name" value="NAD(P)-bd_dom_sf"/>
</dbReference>
<evidence type="ECO:0000259" key="4">
    <source>
        <dbReference type="SMART" id="SM00829"/>
    </source>
</evidence>
<gene>
    <name evidence="5" type="ORF">BRETT_001822</name>
</gene>
<dbReference type="Proteomes" id="UP000663131">
    <property type="component" value="Chromosome 4"/>
</dbReference>
<dbReference type="InterPro" id="IPR050700">
    <property type="entry name" value="YIM1/Zinc_Alcohol_DH_Fams"/>
</dbReference>
<feature type="domain" description="Enoyl reductase (ER)" evidence="4">
    <location>
        <begin position="33"/>
        <end position="371"/>
    </location>
</feature>
<dbReference type="Gene3D" id="3.90.180.10">
    <property type="entry name" value="Medium-chain alcohol dehydrogenases, catalytic domain"/>
    <property type="match status" value="1"/>
</dbReference>
<protein>
    <recommendedName>
        <fullName evidence="4">Enoyl reductase (ER) domain-containing protein</fullName>
    </recommendedName>
</protein>
<reference evidence="5" key="2">
    <citation type="journal article" name="BMC Genomics">
        <title>New genome assemblies reveal patterns of domestication and adaptation across Brettanomyces (Dekkera) species.</title>
        <authorList>
            <person name="Roach M.J."/>
            <person name="Borneman A.R."/>
        </authorList>
    </citation>
    <scope>NUCLEOTIDE SEQUENCE</scope>
    <source>
        <strain evidence="5">UCD 2041</strain>
    </source>
</reference>
<reference evidence="5" key="1">
    <citation type="submission" date="2020-10" db="EMBL/GenBank/DDBJ databases">
        <authorList>
            <person name="Palmer J.M."/>
        </authorList>
    </citation>
    <scope>NUCLEOTIDE SEQUENCE</scope>
    <source>
        <strain evidence="5">UCD 2041</strain>
    </source>
</reference>
<dbReference type="GO" id="GO:0005811">
    <property type="term" value="C:lipid droplet"/>
    <property type="evidence" value="ECO:0007669"/>
    <property type="project" value="UniProtKB-SubCell"/>
</dbReference>
<dbReference type="InterPro" id="IPR013154">
    <property type="entry name" value="ADH-like_N"/>
</dbReference>
<dbReference type="GO" id="GO:0016491">
    <property type="term" value="F:oxidoreductase activity"/>
    <property type="evidence" value="ECO:0007669"/>
    <property type="project" value="InterPro"/>
</dbReference>
<dbReference type="GO" id="GO:0005739">
    <property type="term" value="C:mitochondrion"/>
    <property type="evidence" value="ECO:0007669"/>
    <property type="project" value="TreeGrafter"/>
</dbReference>
<proteinExistence type="inferred from homology"/>
<dbReference type="SUPFAM" id="SSF50129">
    <property type="entry name" value="GroES-like"/>
    <property type="match status" value="1"/>
</dbReference>
<dbReference type="InterPro" id="IPR020843">
    <property type="entry name" value="ER"/>
</dbReference>
<evidence type="ECO:0000256" key="1">
    <source>
        <dbReference type="ARBA" id="ARBA00004502"/>
    </source>
</evidence>
<dbReference type="EMBL" id="CP063132">
    <property type="protein sequence ID" value="QOU18754.1"/>
    <property type="molecule type" value="Genomic_DNA"/>
</dbReference>
<sequence>MSSSVQVPPVVDGAIKTEALTYYTFKDPLKVATMDLKLDPAAAKSGDIVTPKQVLVQTKAASINPVDLCLKGLSSRFYKASVQKVMGGDFAGLVVKAGAESGFKAGDRVYGDIIKPFSSTGAFSQYLLFEPASIMFCNKIPEGMTYEEASSLCIASGTAFEALKTHKKSLKGGNVLVLGGGTSVGSHTIQFAKYFFGAKHVAATCSAKSTERVKKFGADKLIDYKKGKTSEINEILESVKEYGKFDIVVDSVRDPILYGYLDSTLKTKEEGGIFTQIQGSKSVNYSKIIVSDFLPQWQYIVEYIKEKIGLSKFQFFSLLETPDKEYGPAVEKLWKENKFVVTLDSVHDYKTDYETAINKVASASSQGKVVLKF</sequence>
<accession>A0A871R259</accession>
<dbReference type="RefSeq" id="XP_041135247.1">
    <property type="nucleotide sequence ID" value="XM_041280364.1"/>
</dbReference>
<dbReference type="OrthoDB" id="3509362at2759"/>
<dbReference type="PANTHER" id="PTHR11695">
    <property type="entry name" value="ALCOHOL DEHYDROGENASE RELATED"/>
    <property type="match status" value="1"/>
</dbReference>
<dbReference type="PANTHER" id="PTHR11695:SF294">
    <property type="entry name" value="RETICULON-4-INTERACTING PROTEIN 1, MITOCHONDRIAL"/>
    <property type="match status" value="1"/>
</dbReference>
<dbReference type="InterPro" id="IPR013149">
    <property type="entry name" value="ADH-like_C"/>
</dbReference>
<keyword evidence="2" id="KW-0551">Lipid droplet</keyword>
<dbReference type="Gene3D" id="3.40.50.720">
    <property type="entry name" value="NAD(P)-binding Rossmann-like Domain"/>
    <property type="match status" value="1"/>
</dbReference>
<dbReference type="Pfam" id="PF00107">
    <property type="entry name" value="ADH_zinc_N"/>
    <property type="match status" value="1"/>
</dbReference>
<dbReference type="SMART" id="SM00829">
    <property type="entry name" value="PKS_ER"/>
    <property type="match status" value="1"/>
</dbReference>
<evidence type="ECO:0000256" key="3">
    <source>
        <dbReference type="ARBA" id="ARBA00038249"/>
    </source>
</evidence>